<accession>K0RGJ3</accession>
<feature type="region of interest" description="Disordered" evidence="7">
    <location>
        <begin position="79"/>
        <end position="128"/>
    </location>
</feature>
<dbReference type="Gene3D" id="1.20.120.1080">
    <property type="match status" value="1"/>
</dbReference>
<keyword evidence="1" id="KW-0547">Nucleotide-binding</keyword>
<feature type="domain" description="Helicase C-terminal" evidence="9">
    <location>
        <begin position="796"/>
        <end position="974"/>
    </location>
</feature>
<dbReference type="eggNOG" id="KOG0921">
    <property type="taxonomic scope" value="Eukaryota"/>
</dbReference>
<dbReference type="GO" id="GO:0003723">
    <property type="term" value="F:RNA binding"/>
    <property type="evidence" value="ECO:0007669"/>
    <property type="project" value="UniProtKB-KW"/>
</dbReference>
<evidence type="ECO:0000259" key="9">
    <source>
        <dbReference type="PROSITE" id="PS51194"/>
    </source>
</evidence>
<dbReference type="SMART" id="SM00487">
    <property type="entry name" value="DEXDc"/>
    <property type="match status" value="1"/>
</dbReference>
<comment type="caution">
    <text evidence="10">The sequence shown here is derived from an EMBL/GenBank/DDBJ whole genome shotgun (WGS) entry which is preliminary data.</text>
</comment>
<evidence type="ECO:0000256" key="6">
    <source>
        <dbReference type="ARBA" id="ARBA00060772"/>
    </source>
</evidence>
<dbReference type="Pfam" id="PF00270">
    <property type="entry name" value="DEAD"/>
    <property type="match status" value="1"/>
</dbReference>
<dbReference type="Pfam" id="PF00271">
    <property type="entry name" value="Helicase_C"/>
    <property type="match status" value="1"/>
</dbReference>
<protein>
    <recommendedName>
        <fullName evidence="12">Helicase ATP-binding domain-containing protein</fullName>
    </recommendedName>
</protein>
<dbReference type="InterPro" id="IPR001650">
    <property type="entry name" value="Helicase_C-like"/>
</dbReference>
<dbReference type="PANTHER" id="PTHR18934">
    <property type="entry name" value="ATP-DEPENDENT RNA HELICASE"/>
    <property type="match status" value="1"/>
</dbReference>
<dbReference type="GO" id="GO:0004386">
    <property type="term" value="F:helicase activity"/>
    <property type="evidence" value="ECO:0007669"/>
    <property type="project" value="UniProtKB-KW"/>
</dbReference>
<feature type="compositionally biased region" description="Basic residues" evidence="7">
    <location>
        <begin position="83"/>
        <end position="99"/>
    </location>
</feature>
<dbReference type="InterPro" id="IPR007502">
    <property type="entry name" value="Helicase-assoc_dom"/>
</dbReference>
<dbReference type="SMART" id="SM00847">
    <property type="entry name" value="HA2"/>
    <property type="match status" value="1"/>
</dbReference>
<evidence type="ECO:0000256" key="3">
    <source>
        <dbReference type="ARBA" id="ARBA00022806"/>
    </source>
</evidence>
<keyword evidence="11" id="KW-1185">Reference proteome</keyword>
<reference evidence="10 11" key="1">
    <citation type="journal article" date="2012" name="Genome Biol.">
        <title>Genome and low-iron response of an oceanic diatom adapted to chronic iron limitation.</title>
        <authorList>
            <person name="Lommer M."/>
            <person name="Specht M."/>
            <person name="Roy A.S."/>
            <person name="Kraemer L."/>
            <person name="Andreson R."/>
            <person name="Gutowska M.A."/>
            <person name="Wolf J."/>
            <person name="Bergner S.V."/>
            <person name="Schilhabel M.B."/>
            <person name="Klostermeier U.C."/>
            <person name="Beiko R.G."/>
            <person name="Rosenstiel P."/>
            <person name="Hippler M."/>
            <person name="Laroche J."/>
        </authorList>
    </citation>
    <scope>NUCLEOTIDE SEQUENCE [LARGE SCALE GENOMIC DNA]</scope>
    <source>
        <strain evidence="10 11">CCMP1005</strain>
    </source>
</reference>
<evidence type="ECO:0000256" key="5">
    <source>
        <dbReference type="ARBA" id="ARBA00022884"/>
    </source>
</evidence>
<proteinExistence type="inferred from homology"/>
<dbReference type="InterPro" id="IPR027417">
    <property type="entry name" value="P-loop_NTPase"/>
</dbReference>
<dbReference type="SMART" id="SM00490">
    <property type="entry name" value="HELICc"/>
    <property type="match status" value="1"/>
</dbReference>
<keyword evidence="4" id="KW-0067">ATP-binding</keyword>
<evidence type="ECO:0000256" key="2">
    <source>
        <dbReference type="ARBA" id="ARBA00022801"/>
    </source>
</evidence>
<dbReference type="PROSITE" id="PS51194">
    <property type="entry name" value="HELICASE_CTER"/>
    <property type="match status" value="1"/>
</dbReference>
<gene>
    <name evidence="10" type="ORF">THAOC_28365</name>
</gene>
<feature type="compositionally biased region" description="Basic and acidic residues" evidence="7">
    <location>
        <begin position="435"/>
        <end position="453"/>
    </location>
</feature>
<keyword evidence="2" id="KW-0378">Hydrolase</keyword>
<evidence type="ECO:0000256" key="4">
    <source>
        <dbReference type="ARBA" id="ARBA00022840"/>
    </source>
</evidence>
<dbReference type="OrthoDB" id="48037at2759"/>
<evidence type="ECO:0000259" key="8">
    <source>
        <dbReference type="PROSITE" id="PS51192"/>
    </source>
</evidence>
<feature type="compositionally biased region" description="Acidic residues" evidence="7">
    <location>
        <begin position="722"/>
        <end position="751"/>
    </location>
</feature>
<dbReference type="GO" id="GO:0005524">
    <property type="term" value="F:ATP binding"/>
    <property type="evidence" value="ECO:0007669"/>
    <property type="project" value="UniProtKB-KW"/>
</dbReference>
<dbReference type="InterPro" id="IPR011545">
    <property type="entry name" value="DEAD/DEAH_box_helicase_dom"/>
</dbReference>
<name>K0RGJ3_THAOC</name>
<dbReference type="FunFam" id="3.40.50.300:FF:000526">
    <property type="entry name" value="DExH-box ATP-dependent RNA helicase DExH3"/>
    <property type="match status" value="1"/>
</dbReference>
<feature type="compositionally biased region" description="Polar residues" evidence="7">
    <location>
        <begin position="407"/>
        <end position="418"/>
    </location>
</feature>
<evidence type="ECO:0000256" key="7">
    <source>
        <dbReference type="SAM" id="MobiDB-lite"/>
    </source>
</evidence>
<feature type="region of interest" description="Disordered" evidence="7">
    <location>
        <begin position="398"/>
        <end position="453"/>
    </location>
</feature>
<dbReference type="SUPFAM" id="SSF52540">
    <property type="entry name" value="P-loop containing nucleoside triphosphate hydrolases"/>
    <property type="match status" value="1"/>
</dbReference>
<evidence type="ECO:0008006" key="12">
    <source>
        <dbReference type="Google" id="ProtNLM"/>
    </source>
</evidence>
<evidence type="ECO:0000313" key="10">
    <source>
        <dbReference type="EMBL" id="EJK52370.1"/>
    </source>
</evidence>
<dbReference type="CDD" id="cd17917">
    <property type="entry name" value="DEXHc_RHA-like"/>
    <property type="match status" value="1"/>
</dbReference>
<dbReference type="Gene3D" id="3.40.50.300">
    <property type="entry name" value="P-loop containing nucleotide triphosphate hydrolases"/>
    <property type="match status" value="2"/>
</dbReference>
<dbReference type="PANTHER" id="PTHR18934:SF119">
    <property type="entry name" value="ATP-DEPENDENT RNA HELICASE A"/>
    <property type="match status" value="1"/>
</dbReference>
<organism evidence="10 11">
    <name type="scientific">Thalassiosira oceanica</name>
    <name type="common">Marine diatom</name>
    <dbReference type="NCBI Taxonomy" id="159749"/>
    <lineage>
        <taxon>Eukaryota</taxon>
        <taxon>Sar</taxon>
        <taxon>Stramenopiles</taxon>
        <taxon>Ochrophyta</taxon>
        <taxon>Bacillariophyta</taxon>
        <taxon>Coscinodiscophyceae</taxon>
        <taxon>Thalassiosirophycidae</taxon>
        <taxon>Thalassiosirales</taxon>
        <taxon>Thalassiosiraceae</taxon>
        <taxon>Thalassiosira</taxon>
    </lineage>
</organism>
<dbReference type="PROSITE" id="PS51192">
    <property type="entry name" value="HELICASE_ATP_BIND_1"/>
    <property type="match status" value="1"/>
</dbReference>
<comment type="similarity">
    <text evidence="6">Belongs to the DExH box helicase family.</text>
</comment>
<feature type="domain" description="Helicase ATP-binding" evidence="8">
    <location>
        <begin position="473"/>
        <end position="641"/>
    </location>
</feature>
<dbReference type="InterPro" id="IPR014001">
    <property type="entry name" value="Helicase_ATP-bd"/>
</dbReference>
<feature type="region of interest" description="Disordered" evidence="7">
    <location>
        <begin position="720"/>
        <end position="787"/>
    </location>
</feature>
<evidence type="ECO:0000313" key="11">
    <source>
        <dbReference type="Proteomes" id="UP000266841"/>
    </source>
</evidence>
<evidence type="ECO:0000256" key="1">
    <source>
        <dbReference type="ARBA" id="ARBA00022741"/>
    </source>
</evidence>
<dbReference type="Proteomes" id="UP000266841">
    <property type="component" value="Unassembled WGS sequence"/>
</dbReference>
<dbReference type="CDD" id="cd18791">
    <property type="entry name" value="SF2_C_RHA"/>
    <property type="match status" value="1"/>
</dbReference>
<sequence>MSNANSIMLRLAMAGVRKPCVSMNTSVVAARRGLNLNSRSYGSRSYSSRILPEAAIYRTASLGRNGRLVDFIDRSVATENPKPKVRSRKGKRKKRKKQQNPRQSPADHAQLKATSKTKPKLSISIPPRRDFNEEGRRILFGSRADNKLMPRCKSIVHEAQTKMLFSVRYDHETDGPGHKALFYVTLHTTMNDDALGELRSQGISIPSKFVNTGSDRSKVKAERLACIDLIDNLREYGLDLAEEIPDVANRIREREEAKFKLAVNQAQMILQAMGITRPSFDTVECGKAGFQSTVSFYCRGEPMCIVDHEGGRSKEEAEGKAILVATQPGGQLEEWLIKLGLKDRLDRVRQLIEESPVGHIGTLKIPQLSYEAFDKMDIALDGHEQRMDWHAKVKDEYEQESHRRNRSMSAEGTSQFRSLASRGQEDDEEMNRVFQTEEQRRLEKSEADPNGRQAEIKSIRDKLPIVAIREQLIDALRSSQCVVVSGGTGSGKSTQCPQYILEDAIANGKGAQTKIVVTQPRRIAAISVAERIASERDEEIGRSVGYNVRFNRRAPRGCGSIEFVTTGILLRRLVNDPTLRGVSHVCLDEVHERDIDTDFLLVLLRDLLKSRPDLRVILMSATLDADSFGRYFGNEGGNDVPVMSVPTKPRHPVETIHLEDLARESDETSSPVVTDREIEHLAKSLLELHDEQLHFDLEEALAEDAAAKRLDRKAVKRLDGPIIEDSDDSSSDEDTDGSDSDTDSDSDDEEERQSSRRVKALRRALSMRNASESSMRGRRRPTTKANKIESEITSNLMSKLAIHVARSEIDEGRQGSVLCFLPGLDEIKECMRLLEENTDPSLLEHIKIIPLHSSIPQSDQQKVFIPAGEGCVKVILATNIAESSVTINDVLAIVDSGLVKEMSYDSEKSLSKMLTVLCSKASATQRLGRAGRVAPGKCYRIYSRGQLSAMKDRPLPEIQRSSLDATCLNTSSMTQERVETFLQRAMDPPKEEAVAHSMTRLRKLGAISLNQSSNVETLSPLGVCLSKLPLDPAMGKMLIMGCVMNCLDPVLTAAACFSSNEVFYYPPDMRREVHSVRKEWSDESDLLASVNAYYAYQANARRLLGFQEQKRMAGNSALLGLQLHWIGCDQVDPFCQIVLFGGYKLDGCILDDWIAVNSSCEQTLHLLSVARKEINAALDLRVMNPKNKLPEENQEVLDAVCDTLFDDESFEQSGPYRN</sequence>
<dbReference type="AlphaFoldDB" id="K0RGJ3"/>
<keyword evidence="5" id="KW-0694">RNA-binding</keyword>
<dbReference type="GO" id="GO:0016787">
    <property type="term" value="F:hydrolase activity"/>
    <property type="evidence" value="ECO:0007669"/>
    <property type="project" value="UniProtKB-KW"/>
</dbReference>
<dbReference type="EMBL" id="AGNL01039986">
    <property type="protein sequence ID" value="EJK52370.1"/>
    <property type="molecule type" value="Genomic_DNA"/>
</dbReference>
<dbReference type="Pfam" id="PF21010">
    <property type="entry name" value="HA2_C"/>
    <property type="match status" value="1"/>
</dbReference>
<keyword evidence="3" id="KW-0347">Helicase</keyword>